<gene>
    <name evidence="1" type="ORF">JIN85_11785</name>
</gene>
<sequence>MERLSSGELQSGMLEVMDTLRNDPKLFHTNYFLIGLFGAELYRRDGEAALEWAEKQEIDVDRFNQRAISSILNAAAASSPSVLKRWIDRLPDNLQQWEVAQYYLIAINSAASRGAEDWSEAAQIFAGYWTGAPYYPDDFDFSRMLKDAPNGSGVNDALCYWAAKDKEAAWVGMKSIYDGGEQGGEFSLGSLWKGVAATEGSQPALDWVVSHLDQIPENSRESAIEGLAREVRNRPEDFGALLKALPKEADRLAAAEEMLVNPSMPKQVKAALNTLPRQEQMAALLKRAKYFAKSYQEESSRAAINTRMESSMDLFNLNADERAQVMAELSGSSSSTSP</sequence>
<evidence type="ECO:0000313" key="1">
    <source>
        <dbReference type="EMBL" id="MBK1883101.1"/>
    </source>
</evidence>
<proteinExistence type="predicted"/>
<keyword evidence="2" id="KW-1185">Reference proteome</keyword>
<comment type="caution">
    <text evidence="1">The sequence shown here is derived from an EMBL/GenBank/DDBJ whole genome shotgun (WGS) entry which is preliminary data.</text>
</comment>
<evidence type="ECO:0000313" key="2">
    <source>
        <dbReference type="Proteomes" id="UP000603141"/>
    </source>
</evidence>
<protein>
    <submittedName>
        <fullName evidence="1">Uncharacterized protein</fullName>
    </submittedName>
</protein>
<dbReference type="RefSeq" id="WP_200270892.1">
    <property type="nucleotide sequence ID" value="NZ_JAENIJ010000017.1"/>
</dbReference>
<reference evidence="1" key="1">
    <citation type="submission" date="2021-01" db="EMBL/GenBank/DDBJ databases">
        <title>Modified the classification status of verrucomicrobia.</title>
        <authorList>
            <person name="Feng X."/>
        </authorList>
    </citation>
    <scope>NUCLEOTIDE SEQUENCE</scope>
    <source>
        <strain evidence="1">KCTC 22041</strain>
    </source>
</reference>
<dbReference type="AlphaFoldDB" id="A0A934VRE1"/>
<dbReference type="EMBL" id="JAENIJ010000017">
    <property type="protein sequence ID" value="MBK1883101.1"/>
    <property type="molecule type" value="Genomic_DNA"/>
</dbReference>
<name>A0A934VRE1_9BACT</name>
<organism evidence="1 2">
    <name type="scientific">Luteolibacter pohnpeiensis</name>
    <dbReference type="NCBI Taxonomy" id="454153"/>
    <lineage>
        <taxon>Bacteria</taxon>
        <taxon>Pseudomonadati</taxon>
        <taxon>Verrucomicrobiota</taxon>
        <taxon>Verrucomicrobiia</taxon>
        <taxon>Verrucomicrobiales</taxon>
        <taxon>Verrucomicrobiaceae</taxon>
        <taxon>Luteolibacter</taxon>
    </lineage>
</organism>
<accession>A0A934VRE1</accession>
<dbReference type="Proteomes" id="UP000603141">
    <property type="component" value="Unassembled WGS sequence"/>
</dbReference>